<dbReference type="RefSeq" id="WP_380578995.1">
    <property type="nucleotide sequence ID" value="NZ_JBHSQJ010000007.1"/>
</dbReference>
<reference evidence="3" key="1">
    <citation type="journal article" date="2019" name="Int. J. Syst. Evol. Microbiol.">
        <title>The Global Catalogue of Microorganisms (GCM) 10K type strain sequencing project: providing services to taxonomists for standard genome sequencing and annotation.</title>
        <authorList>
            <consortium name="The Broad Institute Genomics Platform"/>
            <consortium name="The Broad Institute Genome Sequencing Center for Infectious Disease"/>
            <person name="Wu L."/>
            <person name="Ma J."/>
        </authorList>
    </citation>
    <scope>NUCLEOTIDE SEQUENCE [LARGE SCALE GENOMIC DNA]</scope>
    <source>
        <strain evidence="3">JCM 4816</strain>
    </source>
</reference>
<gene>
    <name evidence="2" type="ORF">ACFP3V_02045</name>
</gene>
<evidence type="ECO:0000256" key="1">
    <source>
        <dbReference type="ARBA" id="ARBA00023002"/>
    </source>
</evidence>
<keyword evidence="1" id="KW-0560">Oxidoreductase</keyword>
<sequence length="152" mass="16549">MADWRELETAEPEFASRVRAVFDVRKHKTLATLRKDGSPRISGIEIAFAEGEIRLGMMPGSVKARDVLRDPRLAVHSPTVDTPEDDPGAWAGEAKVSGRAVQVAPPEGGSAGSAYFRIDLDEVVLTRVGSPADHLVIESWTPSGGLRRRVRH</sequence>
<dbReference type="SUPFAM" id="SSF50475">
    <property type="entry name" value="FMN-binding split barrel"/>
    <property type="match status" value="1"/>
</dbReference>
<organism evidence="2 3">
    <name type="scientific">Streptacidiphilus monticola</name>
    <dbReference type="NCBI Taxonomy" id="2161674"/>
    <lineage>
        <taxon>Bacteria</taxon>
        <taxon>Bacillati</taxon>
        <taxon>Actinomycetota</taxon>
        <taxon>Actinomycetes</taxon>
        <taxon>Kitasatosporales</taxon>
        <taxon>Streptomycetaceae</taxon>
        <taxon>Streptacidiphilus</taxon>
    </lineage>
</organism>
<evidence type="ECO:0000313" key="2">
    <source>
        <dbReference type="EMBL" id="MFC5906003.1"/>
    </source>
</evidence>
<name>A0ABW1FVG3_9ACTN</name>
<protein>
    <submittedName>
        <fullName evidence="2">Pyridoxamine 5'-phosphate oxidase family protein</fullName>
    </submittedName>
</protein>
<accession>A0ABW1FVG3</accession>
<dbReference type="InterPro" id="IPR052019">
    <property type="entry name" value="F420H2_bilvrd_red/Heme_oxyg"/>
</dbReference>
<dbReference type="InterPro" id="IPR012349">
    <property type="entry name" value="Split_barrel_FMN-bd"/>
</dbReference>
<dbReference type="Proteomes" id="UP001596174">
    <property type="component" value="Unassembled WGS sequence"/>
</dbReference>
<keyword evidence="3" id="KW-1185">Reference proteome</keyword>
<dbReference type="PANTHER" id="PTHR35176:SF6">
    <property type="entry name" value="HEME OXYGENASE HI_0854-RELATED"/>
    <property type="match status" value="1"/>
</dbReference>
<evidence type="ECO:0000313" key="3">
    <source>
        <dbReference type="Proteomes" id="UP001596174"/>
    </source>
</evidence>
<comment type="caution">
    <text evidence="2">The sequence shown here is derived from an EMBL/GenBank/DDBJ whole genome shotgun (WGS) entry which is preliminary data.</text>
</comment>
<proteinExistence type="predicted"/>
<dbReference type="EMBL" id="JBHSQJ010000007">
    <property type="protein sequence ID" value="MFC5906003.1"/>
    <property type="molecule type" value="Genomic_DNA"/>
</dbReference>
<dbReference type="Gene3D" id="2.30.110.10">
    <property type="entry name" value="Electron Transport, Fmn-binding Protein, Chain A"/>
    <property type="match status" value="1"/>
</dbReference>
<dbReference type="PANTHER" id="PTHR35176">
    <property type="entry name" value="HEME OXYGENASE HI_0854-RELATED"/>
    <property type="match status" value="1"/>
</dbReference>